<organism evidence="2 3">
    <name type="scientific">Alteromonas genovensis</name>
    <dbReference type="NCBI Taxonomy" id="471225"/>
    <lineage>
        <taxon>Bacteria</taxon>
        <taxon>Pseudomonadati</taxon>
        <taxon>Pseudomonadota</taxon>
        <taxon>Gammaproteobacteria</taxon>
        <taxon>Alteromonadales</taxon>
        <taxon>Alteromonadaceae</taxon>
        <taxon>Alteromonas/Salinimonas group</taxon>
        <taxon>Alteromonas</taxon>
    </lineage>
</organism>
<evidence type="ECO:0000313" key="2">
    <source>
        <dbReference type="EMBL" id="NDW14494.1"/>
    </source>
</evidence>
<comment type="caution">
    <text evidence="2">The sequence shown here is derived from an EMBL/GenBank/DDBJ whole genome shotgun (WGS) entry which is preliminary data.</text>
</comment>
<dbReference type="Proteomes" id="UP000471381">
    <property type="component" value="Unassembled WGS sequence"/>
</dbReference>
<proteinExistence type="predicted"/>
<dbReference type="RefSeq" id="WP_163105110.1">
    <property type="nucleotide sequence ID" value="NZ_JAAAWO010000002.1"/>
</dbReference>
<dbReference type="EMBL" id="JAAAWO010000002">
    <property type="protein sequence ID" value="NDW14494.1"/>
    <property type="molecule type" value="Genomic_DNA"/>
</dbReference>
<protein>
    <submittedName>
        <fullName evidence="2">Uncharacterized protein</fullName>
    </submittedName>
</protein>
<gene>
    <name evidence="2" type="ORF">GTQ48_02970</name>
</gene>
<evidence type="ECO:0000256" key="1">
    <source>
        <dbReference type="SAM" id="Phobius"/>
    </source>
</evidence>
<keyword evidence="1" id="KW-1133">Transmembrane helix</keyword>
<feature type="transmembrane region" description="Helical" evidence="1">
    <location>
        <begin position="6"/>
        <end position="24"/>
    </location>
</feature>
<name>A0A6N9TB20_9ALTE</name>
<dbReference type="AlphaFoldDB" id="A0A6N9TB20"/>
<reference evidence="2 3" key="1">
    <citation type="submission" date="2020-01" db="EMBL/GenBank/DDBJ databases">
        <title>Genomes of bacteria type strains.</title>
        <authorList>
            <person name="Chen J."/>
            <person name="Zhu S."/>
            <person name="Yang J."/>
        </authorList>
    </citation>
    <scope>NUCLEOTIDE SEQUENCE [LARGE SCALE GENOMIC DNA]</scope>
    <source>
        <strain evidence="2 3">LMG 24078</strain>
    </source>
</reference>
<sequence length="123" mass="14152">MSFLKWISSGIVVSLLIVMIGVVGNGNTFVSQATAEDNAKPYHTDITDVEETYSSMEFNVNRKTHLLRKTRIEFYLAQAKQADKRGWDHQRKDIMRRVENILAHHLTQYAQEVDSEMSQYTSA</sequence>
<keyword evidence="1" id="KW-0812">Transmembrane</keyword>
<keyword evidence="1" id="KW-0472">Membrane</keyword>
<accession>A0A6N9TB20</accession>
<evidence type="ECO:0000313" key="3">
    <source>
        <dbReference type="Proteomes" id="UP000471381"/>
    </source>
</evidence>
<keyword evidence="3" id="KW-1185">Reference proteome</keyword>